<dbReference type="InterPro" id="IPR025966">
    <property type="entry name" value="OppC_N"/>
</dbReference>
<dbReference type="HOGENOM" id="CLU_028518_1_1_0"/>
<dbReference type="Gene3D" id="1.10.3720.10">
    <property type="entry name" value="MetI-like"/>
    <property type="match status" value="1"/>
</dbReference>
<evidence type="ECO:0000256" key="3">
    <source>
        <dbReference type="ARBA" id="ARBA00022475"/>
    </source>
</evidence>
<evidence type="ECO:0000259" key="9">
    <source>
        <dbReference type="PROSITE" id="PS50928"/>
    </source>
</evidence>
<evidence type="ECO:0000256" key="5">
    <source>
        <dbReference type="ARBA" id="ARBA00022989"/>
    </source>
</evidence>
<keyword evidence="11" id="KW-1185">Reference proteome</keyword>
<dbReference type="eggNOG" id="COG1173">
    <property type="taxonomic scope" value="Bacteria"/>
</dbReference>
<evidence type="ECO:0000313" key="11">
    <source>
        <dbReference type="Proteomes" id="UP000007719"/>
    </source>
</evidence>
<gene>
    <name evidence="10" type="ordered locus">Dtur_0860</name>
</gene>
<feature type="transmembrane region" description="Helical" evidence="8">
    <location>
        <begin position="251"/>
        <end position="274"/>
    </location>
</feature>
<dbReference type="Pfam" id="PF00528">
    <property type="entry name" value="BPD_transp_1"/>
    <property type="match status" value="1"/>
</dbReference>
<feature type="transmembrane region" description="Helical" evidence="8">
    <location>
        <begin position="151"/>
        <end position="167"/>
    </location>
</feature>
<dbReference type="OrthoDB" id="9805884at2"/>
<dbReference type="GO" id="GO:0005886">
    <property type="term" value="C:plasma membrane"/>
    <property type="evidence" value="ECO:0000318"/>
    <property type="project" value="GO_Central"/>
</dbReference>
<feature type="transmembrane region" description="Helical" evidence="8">
    <location>
        <begin position="24"/>
        <end position="45"/>
    </location>
</feature>
<dbReference type="NCBIfam" id="NF045474">
    <property type="entry name" value="Opp2C"/>
    <property type="match status" value="1"/>
</dbReference>
<proteinExistence type="inferred from homology"/>
<dbReference type="InParanoid" id="B8E058"/>
<keyword evidence="5 8" id="KW-1133">Transmembrane helix</keyword>
<evidence type="ECO:0000256" key="7">
    <source>
        <dbReference type="ARBA" id="ARBA00024202"/>
    </source>
</evidence>
<dbReference type="InterPro" id="IPR053385">
    <property type="entry name" value="ABC_transport_permease"/>
</dbReference>
<dbReference type="InterPro" id="IPR000515">
    <property type="entry name" value="MetI-like"/>
</dbReference>
<comment type="similarity">
    <text evidence="7">Belongs to the binding-protein-dependent transport system permease family. OppBC subfamily.</text>
</comment>
<evidence type="ECO:0000256" key="1">
    <source>
        <dbReference type="ARBA" id="ARBA00004651"/>
    </source>
</evidence>
<feature type="transmembrane region" description="Helical" evidence="8">
    <location>
        <begin position="202"/>
        <end position="231"/>
    </location>
</feature>
<dbReference type="PATRIC" id="fig|515635.4.peg.899"/>
<dbReference type="PANTHER" id="PTHR43386:SF1">
    <property type="entry name" value="D,D-DIPEPTIDE TRANSPORT SYSTEM PERMEASE PROTEIN DDPC-RELATED"/>
    <property type="match status" value="1"/>
</dbReference>
<dbReference type="RefSeq" id="WP_012583225.1">
    <property type="nucleotide sequence ID" value="NC_011661.1"/>
</dbReference>
<dbReference type="InterPro" id="IPR050366">
    <property type="entry name" value="BP-dependent_transpt_permease"/>
</dbReference>
<evidence type="ECO:0000313" key="10">
    <source>
        <dbReference type="EMBL" id="ACK42141.1"/>
    </source>
</evidence>
<name>B8E058_DICTD</name>
<sequence>MMRTENFCQKPTRRMFKKFLRHKTGLLGSFLLFSFIFLAILAPIITPYDPYTQNLTERLLPPSSKHLFGTDYAGRDIFTRIIYGARISLIIGFISVFFALSFGVFLGLISGYFGGVWDVVIMRLIDIMLAFPTILLAIGIVAVLGPKLENTMIAVGIVSIPTFARVVRASVLSIKEKDFIAAAKAVGVSTGKILLKHILPNIVAPIIVQATLGIASAILEAAGLSFLGLGAKPPTPEWGAMLSESRQYLRSAPWTVVFPGLAIMLLVLAFNLFGDALRDVFDPKSYR</sequence>
<dbReference type="Pfam" id="PF12911">
    <property type="entry name" value="OppC_N"/>
    <property type="match status" value="1"/>
</dbReference>
<organism evidence="10 11">
    <name type="scientific">Dictyoglomus turgidum (strain DSM 6724 / Z-1310)</name>
    <dbReference type="NCBI Taxonomy" id="515635"/>
    <lineage>
        <taxon>Bacteria</taxon>
        <taxon>Pseudomonadati</taxon>
        <taxon>Dictyoglomota</taxon>
        <taxon>Dictyoglomia</taxon>
        <taxon>Dictyoglomales</taxon>
        <taxon>Dictyoglomaceae</taxon>
        <taxon>Dictyoglomus</taxon>
    </lineage>
</organism>
<evidence type="ECO:0000256" key="6">
    <source>
        <dbReference type="ARBA" id="ARBA00023136"/>
    </source>
</evidence>
<accession>B8E058</accession>
<reference evidence="11" key="1">
    <citation type="journal article" date="2016" name="Front. Microbiol.">
        <title>The complete genome sequence of hyperthermophile Dictyoglomus turgidum DSM 6724 reveals a specialized carbohydrate fermentor.</title>
        <authorList>
            <person name="Brumm P.J."/>
            <person name="Gowda K."/>
            <person name="Robb F.T."/>
            <person name="Mead D.A."/>
        </authorList>
    </citation>
    <scope>NUCLEOTIDE SEQUENCE [LARGE SCALE GENOMIC DNA]</scope>
    <source>
        <strain evidence="11">DSM 6724 / Z-1310</strain>
    </source>
</reference>
<dbReference type="InterPro" id="IPR035906">
    <property type="entry name" value="MetI-like_sf"/>
</dbReference>
<evidence type="ECO:0000256" key="2">
    <source>
        <dbReference type="ARBA" id="ARBA00022448"/>
    </source>
</evidence>
<dbReference type="AlphaFoldDB" id="B8E058"/>
<evidence type="ECO:0000256" key="8">
    <source>
        <dbReference type="RuleBase" id="RU363032"/>
    </source>
</evidence>
<dbReference type="SUPFAM" id="SSF161098">
    <property type="entry name" value="MetI-like"/>
    <property type="match status" value="1"/>
</dbReference>
<keyword evidence="6 8" id="KW-0472">Membrane</keyword>
<feature type="transmembrane region" description="Helical" evidence="8">
    <location>
        <begin position="124"/>
        <end position="145"/>
    </location>
</feature>
<dbReference type="PANTHER" id="PTHR43386">
    <property type="entry name" value="OLIGOPEPTIDE TRANSPORT SYSTEM PERMEASE PROTEIN APPC"/>
    <property type="match status" value="1"/>
</dbReference>
<comment type="subcellular location">
    <subcellularLocation>
        <location evidence="1 8">Cell membrane</location>
        <topology evidence="1 8">Multi-pass membrane protein</topology>
    </subcellularLocation>
</comment>
<dbReference type="CDD" id="cd06261">
    <property type="entry name" value="TM_PBP2"/>
    <property type="match status" value="1"/>
</dbReference>
<dbReference type="STRING" id="515635.Dtur_0860"/>
<feature type="domain" description="ABC transmembrane type-1" evidence="9">
    <location>
        <begin position="85"/>
        <end position="274"/>
    </location>
</feature>
<dbReference type="EMBL" id="CP001251">
    <property type="protein sequence ID" value="ACK42141.1"/>
    <property type="molecule type" value="Genomic_DNA"/>
</dbReference>
<dbReference type="PROSITE" id="PS50928">
    <property type="entry name" value="ABC_TM1"/>
    <property type="match status" value="1"/>
</dbReference>
<protein>
    <submittedName>
        <fullName evidence="10">Binding-protein-dependent transport systems inner membrane component</fullName>
    </submittedName>
</protein>
<dbReference type="KEGG" id="dtu:Dtur_0860"/>
<keyword evidence="3" id="KW-1003">Cell membrane</keyword>
<keyword evidence="2 8" id="KW-0813">Transport</keyword>
<feature type="transmembrane region" description="Helical" evidence="8">
    <location>
        <begin position="87"/>
        <end position="112"/>
    </location>
</feature>
<dbReference type="GO" id="GO:0022857">
    <property type="term" value="F:transmembrane transporter activity"/>
    <property type="evidence" value="ECO:0000318"/>
    <property type="project" value="GO_Central"/>
</dbReference>
<dbReference type="EnsemblBacteria" id="ACK42141">
    <property type="protein sequence ID" value="ACK42141"/>
    <property type="gene ID" value="Dtur_0860"/>
</dbReference>
<keyword evidence="4 8" id="KW-0812">Transmembrane</keyword>
<evidence type="ECO:0000256" key="4">
    <source>
        <dbReference type="ARBA" id="ARBA00022692"/>
    </source>
</evidence>
<dbReference type="Proteomes" id="UP000007719">
    <property type="component" value="Chromosome"/>
</dbReference>